<evidence type="ECO:0000313" key="7">
    <source>
        <dbReference type="EMBL" id="SBS34837.1"/>
    </source>
</evidence>
<feature type="transmembrane region" description="Helical" evidence="3">
    <location>
        <begin position="7"/>
        <end position="25"/>
    </location>
</feature>
<gene>
    <name evidence="7" type="primary">emrA_2</name>
    <name evidence="7" type="ORF">MSP8886_03183</name>
</gene>
<dbReference type="Pfam" id="PF25876">
    <property type="entry name" value="HH_MFP_RND"/>
    <property type="match status" value="1"/>
</dbReference>
<proteinExistence type="inferred from homology"/>
<dbReference type="Gene3D" id="2.40.50.100">
    <property type="match status" value="1"/>
</dbReference>
<dbReference type="Pfam" id="PF25917">
    <property type="entry name" value="BSH_RND"/>
    <property type="match status" value="1"/>
</dbReference>
<evidence type="ECO:0000259" key="6">
    <source>
        <dbReference type="Pfam" id="PF25954"/>
    </source>
</evidence>
<evidence type="ECO:0000259" key="4">
    <source>
        <dbReference type="Pfam" id="PF25876"/>
    </source>
</evidence>
<evidence type="ECO:0000313" key="8">
    <source>
        <dbReference type="Proteomes" id="UP000092544"/>
    </source>
</evidence>
<keyword evidence="3" id="KW-0812">Transmembrane</keyword>
<keyword evidence="2" id="KW-0175">Coiled coil</keyword>
<reference evidence="7 8" key="1">
    <citation type="submission" date="2016-06" db="EMBL/GenBank/DDBJ databases">
        <authorList>
            <person name="Kjaerup R.B."/>
            <person name="Dalgaard T.S."/>
            <person name="Juul-Madsen H.R."/>
        </authorList>
    </citation>
    <scope>NUCLEOTIDE SEQUENCE [LARGE SCALE GENOMIC DNA]</scope>
    <source>
        <strain evidence="7 8">CECT 8886</strain>
    </source>
</reference>
<dbReference type="SUPFAM" id="SSF111369">
    <property type="entry name" value="HlyD-like secretion proteins"/>
    <property type="match status" value="3"/>
</dbReference>
<dbReference type="GO" id="GO:0055085">
    <property type="term" value="P:transmembrane transport"/>
    <property type="evidence" value="ECO:0007669"/>
    <property type="project" value="InterPro"/>
</dbReference>
<name>A0A1A8TLN6_9GAMM</name>
<keyword evidence="3" id="KW-1133">Transmembrane helix</keyword>
<accession>A0A1A8TLN6</accession>
<dbReference type="EMBL" id="FLOB01000008">
    <property type="protein sequence ID" value="SBS34837.1"/>
    <property type="molecule type" value="Genomic_DNA"/>
</dbReference>
<comment type="similarity">
    <text evidence="1">Belongs to the membrane fusion protein (MFP) (TC 8.A.1) family.</text>
</comment>
<dbReference type="AlphaFoldDB" id="A0A1A8TLN6"/>
<dbReference type="InterPro" id="IPR058624">
    <property type="entry name" value="MdtA-like_HH"/>
</dbReference>
<dbReference type="InterPro" id="IPR050739">
    <property type="entry name" value="MFP"/>
</dbReference>
<evidence type="ECO:0000256" key="1">
    <source>
        <dbReference type="ARBA" id="ARBA00009477"/>
    </source>
</evidence>
<dbReference type="STRING" id="1792290.MSP8886_03183"/>
<dbReference type="PANTHER" id="PTHR30386:SF24">
    <property type="entry name" value="MULTIDRUG RESISTANCE EFFLUX PUMP"/>
    <property type="match status" value="1"/>
</dbReference>
<feature type="domain" description="CusB-like beta-barrel" evidence="6">
    <location>
        <begin position="243"/>
        <end position="285"/>
    </location>
</feature>
<evidence type="ECO:0000256" key="2">
    <source>
        <dbReference type="SAM" id="Coils"/>
    </source>
</evidence>
<feature type="coiled-coil region" evidence="2">
    <location>
        <begin position="168"/>
        <end position="195"/>
    </location>
</feature>
<feature type="domain" description="Multidrug resistance protein MdtA-like alpha-helical hairpin" evidence="4">
    <location>
        <begin position="112"/>
        <end position="206"/>
    </location>
</feature>
<feature type="domain" description="Multidrug resistance protein MdtA-like barrel-sandwich hybrid" evidence="5">
    <location>
        <begin position="42"/>
        <end position="234"/>
    </location>
</feature>
<dbReference type="RefSeq" id="WP_067018164.1">
    <property type="nucleotide sequence ID" value="NZ_FLOB01000008.1"/>
</dbReference>
<dbReference type="InterPro" id="IPR058792">
    <property type="entry name" value="Beta-barrel_RND_2"/>
</dbReference>
<dbReference type="Proteomes" id="UP000092544">
    <property type="component" value="Unassembled WGS sequence"/>
</dbReference>
<keyword evidence="3" id="KW-0472">Membrane</keyword>
<keyword evidence="8" id="KW-1185">Reference proteome</keyword>
<dbReference type="Gene3D" id="2.40.30.170">
    <property type="match status" value="1"/>
</dbReference>
<evidence type="ECO:0000259" key="5">
    <source>
        <dbReference type="Pfam" id="PF25917"/>
    </source>
</evidence>
<dbReference type="InterPro" id="IPR058625">
    <property type="entry name" value="MdtA-like_BSH"/>
</dbReference>
<evidence type="ECO:0000256" key="3">
    <source>
        <dbReference type="SAM" id="Phobius"/>
    </source>
</evidence>
<dbReference type="PANTHER" id="PTHR30386">
    <property type="entry name" value="MEMBRANE FUSION SUBUNIT OF EMRAB-TOLC MULTIDRUG EFFLUX PUMP"/>
    <property type="match status" value="1"/>
</dbReference>
<sequence length="334" mass="37057">MKKIAKIVIPVVLMAMAGGSYWYYYARYFQSTDNAYVRTDITNVSSHINAQVVKVNFINNQEVKKGDLLALLDDREFIIKKKLAEASLDQSVAQLSNARASYQMQKSVISEYQSKVDSMKAKYSNSLEQYKRLQSLEKQNFVSKKDIDQSASVFHIDQADYWQAIASLKTQQDNLKVLQSKIDQARAMVKQAKASLSQAVLSLGYTRIIAPIDGTVSNSNLQVGMMTQPGQSVVSLVSDETPWVKANFKETQKARMHKGQSVDVSIDAYPGKVFKAKVESIAPATASTFALLPADNATGNFTKVVQRVPIRIVFDKPVHLDSGLSAVVTVDTRN</sequence>
<dbReference type="Pfam" id="PF25954">
    <property type="entry name" value="Beta-barrel_RND_2"/>
    <property type="match status" value="1"/>
</dbReference>
<organism evidence="7 8">
    <name type="scientific">Marinomonas spartinae</name>
    <dbReference type="NCBI Taxonomy" id="1792290"/>
    <lineage>
        <taxon>Bacteria</taxon>
        <taxon>Pseudomonadati</taxon>
        <taxon>Pseudomonadota</taxon>
        <taxon>Gammaproteobacteria</taxon>
        <taxon>Oceanospirillales</taxon>
        <taxon>Oceanospirillaceae</taxon>
        <taxon>Marinomonas</taxon>
    </lineage>
</organism>
<protein>
    <submittedName>
        <fullName evidence="7">Multidrug export protein EmrA</fullName>
    </submittedName>
</protein>